<evidence type="ECO:0000313" key="1">
    <source>
        <dbReference type="EMBL" id="CCM06763.1"/>
    </source>
</evidence>
<protein>
    <submittedName>
        <fullName evidence="1">Uncharacterized protein</fullName>
    </submittedName>
</protein>
<reference evidence="1 2" key="1">
    <citation type="journal article" date="2012" name="Appl. Environ. Microbiol.">
        <title>Short-read sequencing for genomic analysis of the brown rot fungus Fibroporia radiculosa.</title>
        <authorList>
            <person name="Tang J.D."/>
            <person name="Perkins A.D."/>
            <person name="Sonstegard T.S."/>
            <person name="Schroeder S.G."/>
            <person name="Burgess S.C."/>
            <person name="Diehl S.V."/>
        </authorList>
    </citation>
    <scope>NUCLEOTIDE SEQUENCE [LARGE SCALE GENOMIC DNA]</scope>
    <source>
        <strain evidence="1 2">TFFH 294</strain>
    </source>
</reference>
<accession>J4GIT2</accession>
<proteinExistence type="predicted"/>
<organism evidence="1 2">
    <name type="scientific">Fibroporia radiculosa</name>
    <dbReference type="NCBI Taxonomy" id="599839"/>
    <lineage>
        <taxon>Eukaryota</taxon>
        <taxon>Fungi</taxon>
        <taxon>Dikarya</taxon>
        <taxon>Basidiomycota</taxon>
        <taxon>Agaricomycotina</taxon>
        <taxon>Agaricomycetes</taxon>
        <taxon>Polyporales</taxon>
        <taxon>Fibroporiaceae</taxon>
        <taxon>Fibroporia</taxon>
    </lineage>
</organism>
<dbReference type="RefSeq" id="XP_012176784.1">
    <property type="nucleotide sequence ID" value="XM_012321394.1"/>
</dbReference>
<dbReference type="Proteomes" id="UP000006352">
    <property type="component" value="Unassembled WGS sequence"/>
</dbReference>
<dbReference type="InParanoid" id="J4GIT2"/>
<dbReference type="Pfam" id="PF21858">
    <property type="entry name" value="DUF6914"/>
    <property type="match status" value="1"/>
</dbReference>
<keyword evidence="2" id="KW-1185">Reference proteome</keyword>
<evidence type="ECO:0000313" key="2">
    <source>
        <dbReference type="Proteomes" id="UP000006352"/>
    </source>
</evidence>
<dbReference type="EMBL" id="HE797491">
    <property type="protein sequence ID" value="CCM06763.1"/>
    <property type="molecule type" value="Genomic_DNA"/>
</dbReference>
<dbReference type="InterPro" id="IPR054208">
    <property type="entry name" value="DUF6914"/>
</dbReference>
<dbReference type="HOGENOM" id="CLU_1496232_0_0_1"/>
<dbReference type="GeneID" id="24101663"/>
<dbReference type="AlphaFoldDB" id="J4GIT2"/>
<sequence length="180" mass="20429">MAPNESEVRLYLGFIARHQQDAEVSYKVSLFTAQKNLQTGKEALTRFFAYNKLMPLELEVNSYRYENVEHPAMVFTSCVALGNLPPETTVKHLDALFQQVFLSKEGHKNKWQTEDWAHSAIQMLTKEGLLEELQADFWLVWGRGYTFANATKFGYPAVPVCNVSGQPLASEWPLPGKSTL</sequence>
<gene>
    <name evidence="1" type="ORF">FIBRA_09061</name>
</gene>
<name>J4GIT2_9APHY</name>